<reference evidence="3 4" key="1">
    <citation type="submission" date="2021-01" db="EMBL/GenBank/DDBJ databases">
        <title>Genomic Encyclopedia of Type Strains, Phase IV (KMG-IV): sequencing the most valuable type-strain genomes for metagenomic binning, comparative biology and taxonomic classification.</title>
        <authorList>
            <person name="Goeker M."/>
        </authorList>
    </citation>
    <scope>NUCLEOTIDE SEQUENCE [LARGE SCALE GENOMIC DNA]</scope>
    <source>
        <strain evidence="3 4">DSM 104297</strain>
    </source>
</reference>
<dbReference type="RefSeq" id="WP_205185437.1">
    <property type="nucleotide sequence ID" value="NZ_JAFBFC010000002.1"/>
</dbReference>
<sequence length="250" mass="26890">MKKSIVSLSVAASLLLGSASFASASTSEDSVPYLKEILELQPDVTSEELLSSIETYSQNTGIPTKKLLKEVYKELENDKNQAKEEKDKGKEKGAIGAMGASGGTKIIGSSSKSHIYYTPSETAYLDHGHVGLYYTASTIVESVPSTGVRTISASVRKVDSSGAVIKYVKNATTSEKDAAANWAYSQVGDSYSYNFATNRTTSHYEAKNCSKLVWSAFLLKAGLDLDKNKGLGVYPRDVRDASDTGLVRNI</sequence>
<name>A0ABS2QSJ7_9BACI</name>
<organism evidence="3 4">
    <name type="scientific">Priestia iocasae</name>
    <dbReference type="NCBI Taxonomy" id="2291674"/>
    <lineage>
        <taxon>Bacteria</taxon>
        <taxon>Bacillati</taxon>
        <taxon>Bacillota</taxon>
        <taxon>Bacilli</taxon>
        <taxon>Bacillales</taxon>
        <taxon>Bacillaceae</taxon>
        <taxon>Priestia</taxon>
    </lineage>
</organism>
<feature type="coiled-coil region" evidence="1">
    <location>
        <begin position="65"/>
        <end position="92"/>
    </location>
</feature>
<evidence type="ECO:0000313" key="4">
    <source>
        <dbReference type="Proteomes" id="UP000809829"/>
    </source>
</evidence>
<gene>
    <name evidence="3" type="ORF">JOC83_001269</name>
</gene>
<dbReference type="Gene3D" id="3.90.1720.10">
    <property type="entry name" value="endopeptidase domain like (from Nostoc punctiforme)"/>
    <property type="match status" value="1"/>
</dbReference>
<dbReference type="SUPFAM" id="SSF54001">
    <property type="entry name" value="Cysteine proteinases"/>
    <property type="match status" value="1"/>
</dbReference>
<dbReference type="InterPro" id="IPR038765">
    <property type="entry name" value="Papain-like_cys_pep_sf"/>
</dbReference>
<dbReference type="Proteomes" id="UP000809829">
    <property type="component" value="Unassembled WGS sequence"/>
</dbReference>
<evidence type="ECO:0000256" key="2">
    <source>
        <dbReference type="SAM" id="SignalP"/>
    </source>
</evidence>
<keyword evidence="2" id="KW-0732">Signal</keyword>
<keyword evidence="4" id="KW-1185">Reference proteome</keyword>
<comment type="caution">
    <text evidence="3">The sequence shown here is derived from an EMBL/GenBank/DDBJ whole genome shotgun (WGS) entry which is preliminary data.</text>
</comment>
<protein>
    <submittedName>
        <fullName evidence="3">Uncharacterized protein YycO</fullName>
    </submittedName>
</protein>
<proteinExistence type="predicted"/>
<dbReference type="InterPro" id="IPR024453">
    <property type="entry name" value="Peptidase_C92"/>
</dbReference>
<accession>A0ABS2QSJ7</accession>
<dbReference type="EMBL" id="JAFBFC010000002">
    <property type="protein sequence ID" value="MBM7702435.1"/>
    <property type="molecule type" value="Genomic_DNA"/>
</dbReference>
<keyword evidence="1" id="KW-0175">Coiled coil</keyword>
<feature type="signal peptide" evidence="2">
    <location>
        <begin position="1"/>
        <end position="24"/>
    </location>
</feature>
<dbReference type="Pfam" id="PF05708">
    <property type="entry name" value="Peptidase_C92"/>
    <property type="match status" value="1"/>
</dbReference>
<evidence type="ECO:0000313" key="3">
    <source>
        <dbReference type="EMBL" id="MBM7702435.1"/>
    </source>
</evidence>
<evidence type="ECO:0000256" key="1">
    <source>
        <dbReference type="SAM" id="Coils"/>
    </source>
</evidence>
<feature type="chain" id="PRO_5045480961" evidence="2">
    <location>
        <begin position="25"/>
        <end position="250"/>
    </location>
</feature>